<organism evidence="1">
    <name type="scientific">marine sediment metagenome</name>
    <dbReference type="NCBI Taxonomy" id="412755"/>
    <lineage>
        <taxon>unclassified sequences</taxon>
        <taxon>metagenomes</taxon>
        <taxon>ecological metagenomes</taxon>
    </lineage>
</organism>
<reference evidence="1" key="1">
    <citation type="journal article" date="2014" name="Front. Microbiol.">
        <title>High frequency of phylogenetically diverse reductive dehalogenase-homologous genes in deep subseafloor sedimentary metagenomes.</title>
        <authorList>
            <person name="Kawai M."/>
            <person name="Futagami T."/>
            <person name="Toyoda A."/>
            <person name="Takaki Y."/>
            <person name="Nishi S."/>
            <person name="Hori S."/>
            <person name="Arai W."/>
            <person name="Tsubouchi T."/>
            <person name="Morono Y."/>
            <person name="Uchiyama I."/>
            <person name="Ito T."/>
            <person name="Fujiyama A."/>
            <person name="Inagaki F."/>
            <person name="Takami H."/>
        </authorList>
    </citation>
    <scope>NUCLEOTIDE SEQUENCE</scope>
    <source>
        <strain evidence="1">Expedition CK06-06</strain>
    </source>
</reference>
<gene>
    <name evidence="1" type="ORF">S01H4_54084</name>
</gene>
<dbReference type="EMBL" id="BART01031089">
    <property type="protein sequence ID" value="GAH10572.1"/>
    <property type="molecule type" value="Genomic_DNA"/>
</dbReference>
<evidence type="ECO:0000313" key="1">
    <source>
        <dbReference type="EMBL" id="GAH10572.1"/>
    </source>
</evidence>
<dbReference type="AlphaFoldDB" id="X1CS28"/>
<comment type="caution">
    <text evidence="1">The sequence shown here is derived from an EMBL/GenBank/DDBJ whole genome shotgun (WGS) entry which is preliminary data.</text>
</comment>
<protein>
    <submittedName>
        <fullName evidence="1">Uncharacterized protein</fullName>
    </submittedName>
</protein>
<proteinExistence type="predicted"/>
<sequence>DNIILDQDLADSSANIRFAIYDIPENFAKQQSFHFFCPSFLQV</sequence>
<accession>X1CS28</accession>
<name>X1CS28_9ZZZZ</name>
<feature type="non-terminal residue" evidence="1">
    <location>
        <position position="1"/>
    </location>
</feature>